<protein>
    <submittedName>
        <fullName evidence="4">Uncharacterized protein</fullName>
    </submittedName>
</protein>
<dbReference type="PANTHER" id="PTHR13129">
    <property type="entry name" value="VPRBP PROTEIN-RELATED"/>
    <property type="match status" value="1"/>
</dbReference>
<dbReference type="InterPro" id="IPR033270">
    <property type="entry name" value="VPRBP/DCAF1"/>
</dbReference>
<keyword evidence="2" id="KW-0539">Nucleus</keyword>
<evidence type="ECO:0000256" key="1">
    <source>
        <dbReference type="ARBA" id="ARBA00004123"/>
    </source>
</evidence>
<organism evidence="4 5">
    <name type="scientific">Trichuris trichiura</name>
    <name type="common">Whipworm</name>
    <name type="synonym">Trichocephalus trichiurus</name>
    <dbReference type="NCBI Taxonomy" id="36087"/>
    <lineage>
        <taxon>Eukaryota</taxon>
        <taxon>Metazoa</taxon>
        <taxon>Ecdysozoa</taxon>
        <taxon>Nematoda</taxon>
        <taxon>Enoplea</taxon>
        <taxon>Dorylaimia</taxon>
        <taxon>Trichinellida</taxon>
        <taxon>Trichuridae</taxon>
        <taxon>Trichuris</taxon>
    </lineage>
</organism>
<comment type="subcellular location">
    <subcellularLocation>
        <location evidence="1">Nucleus</location>
    </subcellularLocation>
</comment>
<dbReference type="GO" id="GO:0080008">
    <property type="term" value="C:Cul4-RING E3 ubiquitin ligase complex"/>
    <property type="evidence" value="ECO:0007669"/>
    <property type="project" value="TreeGrafter"/>
</dbReference>
<name>A0A077Z0Z4_TRITR</name>
<dbReference type="OrthoDB" id="27563at2759"/>
<keyword evidence="5" id="KW-1185">Reference proteome</keyword>
<dbReference type="AlphaFoldDB" id="A0A077Z0Z4"/>
<dbReference type="EMBL" id="HG805852">
    <property type="protein sequence ID" value="CDW53393.1"/>
    <property type="molecule type" value="Genomic_DNA"/>
</dbReference>
<dbReference type="GO" id="GO:0016567">
    <property type="term" value="P:protein ubiquitination"/>
    <property type="evidence" value="ECO:0007669"/>
    <property type="project" value="InterPro"/>
</dbReference>
<dbReference type="InterPro" id="IPR015943">
    <property type="entry name" value="WD40/YVTN_repeat-like_dom_sf"/>
</dbReference>
<evidence type="ECO:0000256" key="3">
    <source>
        <dbReference type="SAM" id="MobiDB-lite"/>
    </source>
</evidence>
<evidence type="ECO:0000313" key="5">
    <source>
        <dbReference type="Proteomes" id="UP000030665"/>
    </source>
</evidence>
<feature type="compositionally biased region" description="Acidic residues" evidence="3">
    <location>
        <begin position="276"/>
        <end position="294"/>
    </location>
</feature>
<dbReference type="STRING" id="36087.A0A077Z0Z4"/>
<dbReference type="Gene3D" id="2.130.10.10">
    <property type="entry name" value="YVTN repeat-like/Quinoprotein amine dehydrogenase"/>
    <property type="match status" value="1"/>
</dbReference>
<reference evidence="4" key="1">
    <citation type="submission" date="2014-01" db="EMBL/GenBank/DDBJ databases">
        <authorList>
            <person name="Aslett M."/>
        </authorList>
    </citation>
    <scope>NUCLEOTIDE SEQUENCE</scope>
</reference>
<dbReference type="GO" id="GO:0005634">
    <property type="term" value="C:nucleus"/>
    <property type="evidence" value="ECO:0007669"/>
    <property type="project" value="UniProtKB-SubCell"/>
</dbReference>
<evidence type="ECO:0000313" key="4">
    <source>
        <dbReference type="EMBL" id="CDW53393.1"/>
    </source>
</evidence>
<feature type="region of interest" description="Disordered" evidence="3">
    <location>
        <begin position="276"/>
        <end position="323"/>
    </location>
</feature>
<reference evidence="4" key="2">
    <citation type="submission" date="2014-03" db="EMBL/GenBank/DDBJ databases">
        <title>The whipworm genome and dual-species transcriptomics of an intimate host-pathogen interaction.</title>
        <authorList>
            <person name="Foth B.J."/>
            <person name="Tsai I.J."/>
            <person name="Reid A.J."/>
            <person name="Bancroft A.J."/>
            <person name="Nichol S."/>
            <person name="Tracey A."/>
            <person name="Holroyd N."/>
            <person name="Cotton J.A."/>
            <person name="Stanley E.J."/>
            <person name="Zarowiecki M."/>
            <person name="Liu J.Z."/>
            <person name="Huckvale T."/>
            <person name="Cooper P.J."/>
            <person name="Grencis R.K."/>
            <person name="Berriman M."/>
        </authorList>
    </citation>
    <scope>NUCLEOTIDE SEQUENCE [LARGE SCALE GENOMIC DNA]</scope>
</reference>
<proteinExistence type="predicted"/>
<feature type="compositionally biased region" description="Low complexity" evidence="3">
    <location>
        <begin position="302"/>
        <end position="323"/>
    </location>
</feature>
<dbReference type="Proteomes" id="UP000030665">
    <property type="component" value="Unassembled WGS sequence"/>
</dbReference>
<gene>
    <name evidence="4" type="ORF">TTRE_0000165701</name>
</gene>
<evidence type="ECO:0000256" key="2">
    <source>
        <dbReference type="ARBA" id="ARBA00023242"/>
    </source>
</evidence>
<sequence>MICLTDGAVESKRVMDTFPSCSVTLNSVLKEHFRNQHAQCKKPVLACQPFSIFREHKCPEFRARCEASSNFTERIFERQVLTSSILTTSLMTSQLFHRFVAVLPTIRRSLRFPQRSQLYLQPLLRAEILQLSNSCVRLQLFKIYDIATGSMVVKLYDEEVQNNYADNRATFRSCGNVVLSDGIIWDVRTAKAIHKFDKLNDQMSGIFHPNGLDIIIDTAVWDFRTFRARKFVDELHKHKVIFNSQGDVLFSSKPLLTVVKPSPLMYYSEVLTIDEDSDVSEPDFETDTDADDQTMDTGGSGNQSSRSSDSSESEYVLSTSTSE</sequence>
<accession>A0A077Z0Z4</accession>
<dbReference type="PANTHER" id="PTHR13129:SF4">
    <property type="entry name" value="DDB1- AND CUL4-ASSOCIATED FACTOR 1"/>
    <property type="match status" value="1"/>
</dbReference>